<reference evidence="8 9" key="1">
    <citation type="submission" date="2019-07" db="EMBL/GenBank/DDBJ databases">
        <authorList>
            <person name="Cremers G."/>
        </authorList>
    </citation>
    <scope>NUCLEOTIDE SEQUENCE [LARGE SCALE GENOMIC DNA]</scope>
</reference>
<protein>
    <submittedName>
        <fullName evidence="8">Membrane protein</fullName>
    </submittedName>
</protein>
<feature type="transmembrane region" description="Helical" evidence="6">
    <location>
        <begin position="300"/>
        <end position="323"/>
    </location>
</feature>
<keyword evidence="2 6" id="KW-0812">Transmembrane</keyword>
<feature type="transmembrane region" description="Helical" evidence="6">
    <location>
        <begin position="385"/>
        <end position="408"/>
    </location>
</feature>
<dbReference type="InterPro" id="IPR001623">
    <property type="entry name" value="DnaJ_domain"/>
</dbReference>
<dbReference type="InterPro" id="IPR007016">
    <property type="entry name" value="O-antigen_ligase-rel_domated"/>
</dbReference>
<dbReference type="Proteomes" id="UP000334340">
    <property type="component" value="Unassembled WGS sequence"/>
</dbReference>
<dbReference type="PANTHER" id="PTHR37422:SF23">
    <property type="entry name" value="TEICHURONIC ACID BIOSYNTHESIS PROTEIN TUAE"/>
    <property type="match status" value="1"/>
</dbReference>
<comment type="subcellular location">
    <subcellularLocation>
        <location evidence="1">Membrane</location>
        <topology evidence="1">Multi-pass membrane protein</topology>
    </subcellularLocation>
</comment>
<evidence type="ECO:0000256" key="6">
    <source>
        <dbReference type="SAM" id="Phobius"/>
    </source>
</evidence>
<feature type="region of interest" description="Disordered" evidence="5">
    <location>
        <begin position="476"/>
        <end position="519"/>
    </location>
</feature>
<name>A0A564ZMJ4_9BACT</name>
<dbReference type="PRINTS" id="PR00625">
    <property type="entry name" value="JDOMAIN"/>
</dbReference>
<evidence type="ECO:0000256" key="4">
    <source>
        <dbReference type="ARBA" id="ARBA00023136"/>
    </source>
</evidence>
<proteinExistence type="predicted"/>
<keyword evidence="3 6" id="KW-1133">Transmembrane helix</keyword>
<evidence type="ECO:0000256" key="2">
    <source>
        <dbReference type="ARBA" id="ARBA00022692"/>
    </source>
</evidence>
<dbReference type="SUPFAM" id="SSF46565">
    <property type="entry name" value="Chaperone J-domain"/>
    <property type="match status" value="1"/>
</dbReference>
<keyword evidence="9" id="KW-1185">Reference proteome</keyword>
<feature type="transmembrane region" description="Helical" evidence="6">
    <location>
        <begin position="158"/>
        <end position="178"/>
    </location>
</feature>
<feature type="transmembrane region" description="Helical" evidence="6">
    <location>
        <begin position="12"/>
        <end position="32"/>
    </location>
</feature>
<dbReference type="GO" id="GO:0016020">
    <property type="term" value="C:membrane"/>
    <property type="evidence" value="ECO:0007669"/>
    <property type="project" value="UniProtKB-SubCell"/>
</dbReference>
<sequence>MSQQGDTHPILWFDLLLLWILTLLLLFTPLAFGAVEVWSIAIAELLMLSMGAVWFARMIRDGRIQFERTPFTIPILSFLALMLFQVVPLPLNIIALLSPAAHSVYSVAASALNLEPGWRTISLDPIATREEFLRVLTYTMLFWVVFTRFQKREQVERVIVTIIGIGFFLAVFAILQKYSSNGKIYWLRETAQGGEPFGPYVNRNHFAGYMEIALPLAIGYILAQSPVRTDRLGIRKRLLLWTSHQTSKSILLLFSAIFMGAALLLTGSRGGLVSFAGSMVFFVMMAIVKQTARSRAVRLALACCGLTLIAAIWIGGNSAFLSLERLEKALQEPSAEERAVLWQDTLRMANDYVRFGSGFNTFEAVFPGYKTSTAQMIFQYAHNDYLQLLAEGGIVAFGLIGWFIVAWYRKVITGWLTRHDPFAVYLALAGMTAVCAMLIHSLTDFNLHIPANAIAMVTVLSITLNAALVPASEQSARRHTDSSFASPPPPSSPAPRYSQSAEDTRTEHGSSSDTNGHNAYLHADQYGEAGTRESGGRTESARREDTIIAVIARLAQPEPLPDLSTLCPDRRELTDILLDIRRGLRSSHYATLREAAERQHLDVRDLVQKSETLLVSMHLSSRTDYYAILGVDRDASAEMIHEKWVDKMRVYHPDNYEDPTGWIAERSWSLNEAYAVLKDPEKRRAYDTRRKARVKGGLRTAGATNLLAPNHRINTVSTVNLPSQPARTMIIVAVAIASLIVALLLWSL</sequence>
<organism evidence="8 9">
    <name type="scientific">Candidatus Methylomirabilis lanthanidiphila</name>
    <dbReference type="NCBI Taxonomy" id="2211376"/>
    <lineage>
        <taxon>Bacteria</taxon>
        <taxon>Candidatus Methylomirabilota</taxon>
        <taxon>Candidatus Methylomirabilia</taxon>
        <taxon>Candidatus Methylomirabilales</taxon>
        <taxon>Candidatus Methylomirabilaceae</taxon>
        <taxon>Candidatus Methylomirabilis</taxon>
    </lineage>
</organism>
<dbReference type="SMART" id="SM00271">
    <property type="entry name" value="DnaJ"/>
    <property type="match status" value="1"/>
</dbReference>
<feature type="domain" description="J" evidence="7">
    <location>
        <begin position="624"/>
        <end position="690"/>
    </location>
</feature>
<feature type="transmembrane region" description="Helical" evidence="6">
    <location>
        <begin position="38"/>
        <end position="59"/>
    </location>
</feature>
<dbReference type="PROSITE" id="PS50076">
    <property type="entry name" value="DNAJ_2"/>
    <property type="match status" value="1"/>
</dbReference>
<feature type="transmembrane region" description="Helical" evidence="6">
    <location>
        <begin position="271"/>
        <end position="288"/>
    </location>
</feature>
<dbReference type="Gene3D" id="1.10.287.110">
    <property type="entry name" value="DnaJ domain"/>
    <property type="match status" value="1"/>
</dbReference>
<feature type="transmembrane region" description="Helical" evidence="6">
    <location>
        <begin position="728"/>
        <end position="746"/>
    </location>
</feature>
<dbReference type="Pfam" id="PF00226">
    <property type="entry name" value="DnaJ"/>
    <property type="match status" value="1"/>
</dbReference>
<evidence type="ECO:0000256" key="1">
    <source>
        <dbReference type="ARBA" id="ARBA00004141"/>
    </source>
</evidence>
<keyword evidence="4 6" id="KW-0472">Membrane</keyword>
<feature type="transmembrane region" description="Helical" evidence="6">
    <location>
        <begin position="248"/>
        <end position="265"/>
    </location>
</feature>
<dbReference type="CDD" id="cd06257">
    <property type="entry name" value="DnaJ"/>
    <property type="match status" value="1"/>
</dbReference>
<dbReference type="InterPro" id="IPR036869">
    <property type="entry name" value="J_dom_sf"/>
</dbReference>
<evidence type="ECO:0000313" key="9">
    <source>
        <dbReference type="Proteomes" id="UP000334340"/>
    </source>
</evidence>
<dbReference type="Pfam" id="PF04932">
    <property type="entry name" value="Wzy_C"/>
    <property type="match status" value="1"/>
</dbReference>
<evidence type="ECO:0000256" key="3">
    <source>
        <dbReference type="ARBA" id="ARBA00022989"/>
    </source>
</evidence>
<feature type="transmembrane region" description="Helical" evidence="6">
    <location>
        <begin position="71"/>
        <end position="97"/>
    </location>
</feature>
<dbReference type="AlphaFoldDB" id="A0A564ZMJ4"/>
<dbReference type="EMBL" id="CABIKM010000036">
    <property type="protein sequence ID" value="VUZ85872.1"/>
    <property type="molecule type" value="Genomic_DNA"/>
</dbReference>
<evidence type="ECO:0000259" key="7">
    <source>
        <dbReference type="PROSITE" id="PS50076"/>
    </source>
</evidence>
<dbReference type="PANTHER" id="PTHR37422">
    <property type="entry name" value="TEICHURONIC ACID BIOSYNTHESIS PROTEIN TUAE"/>
    <property type="match status" value="1"/>
</dbReference>
<evidence type="ECO:0000256" key="5">
    <source>
        <dbReference type="SAM" id="MobiDB-lite"/>
    </source>
</evidence>
<feature type="transmembrane region" description="Helical" evidence="6">
    <location>
        <begin position="420"/>
        <end position="443"/>
    </location>
</feature>
<feature type="transmembrane region" description="Helical" evidence="6">
    <location>
        <begin position="206"/>
        <end position="227"/>
    </location>
</feature>
<feature type="transmembrane region" description="Helical" evidence="6">
    <location>
        <begin position="449"/>
        <end position="469"/>
    </location>
</feature>
<gene>
    <name evidence="8" type="ORF">MELA_02259</name>
</gene>
<accession>A0A564ZMJ4</accession>
<evidence type="ECO:0000313" key="8">
    <source>
        <dbReference type="EMBL" id="VUZ85872.1"/>
    </source>
</evidence>
<dbReference type="InterPro" id="IPR051533">
    <property type="entry name" value="WaaL-like"/>
</dbReference>